<feature type="non-terminal residue" evidence="1">
    <location>
        <position position="43"/>
    </location>
</feature>
<dbReference type="EMBL" id="BGPR01020402">
    <property type="protein sequence ID" value="GBN84563.1"/>
    <property type="molecule type" value="Genomic_DNA"/>
</dbReference>
<evidence type="ECO:0000313" key="2">
    <source>
        <dbReference type="Proteomes" id="UP000499080"/>
    </source>
</evidence>
<name>A0A4Y2S9Q7_ARAVE</name>
<reference evidence="1 2" key="1">
    <citation type="journal article" date="2019" name="Sci. Rep.">
        <title>Orb-weaving spider Araneus ventricosus genome elucidates the spidroin gene catalogue.</title>
        <authorList>
            <person name="Kono N."/>
            <person name="Nakamura H."/>
            <person name="Ohtoshi R."/>
            <person name="Moran D.A.P."/>
            <person name="Shinohara A."/>
            <person name="Yoshida Y."/>
            <person name="Fujiwara M."/>
            <person name="Mori M."/>
            <person name="Tomita M."/>
            <person name="Arakawa K."/>
        </authorList>
    </citation>
    <scope>NUCLEOTIDE SEQUENCE [LARGE SCALE GENOMIC DNA]</scope>
</reference>
<evidence type="ECO:0000313" key="1">
    <source>
        <dbReference type="EMBL" id="GBN84563.1"/>
    </source>
</evidence>
<keyword evidence="2" id="KW-1185">Reference proteome</keyword>
<dbReference type="AlphaFoldDB" id="A0A4Y2S9Q7"/>
<comment type="caution">
    <text evidence="1">The sequence shown here is derived from an EMBL/GenBank/DDBJ whole genome shotgun (WGS) entry which is preliminary data.</text>
</comment>
<dbReference type="Proteomes" id="UP000499080">
    <property type="component" value="Unassembled WGS sequence"/>
</dbReference>
<sequence length="43" mass="4674">MDPPLLGATGRMRIPVGFRNALLSAFSGTVLQLRFGRYVLHSG</sequence>
<organism evidence="1 2">
    <name type="scientific">Araneus ventricosus</name>
    <name type="common">Orbweaver spider</name>
    <name type="synonym">Epeira ventricosa</name>
    <dbReference type="NCBI Taxonomy" id="182803"/>
    <lineage>
        <taxon>Eukaryota</taxon>
        <taxon>Metazoa</taxon>
        <taxon>Ecdysozoa</taxon>
        <taxon>Arthropoda</taxon>
        <taxon>Chelicerata</taxon>
        <taxon>Arachnida</taxon>
        <taxon>Araneae</taxon>
        <taxon>Araneomorphae</taxon>
        <taxon>Entelegynae</taxon>
        <taxon>Araneoidea</taxon>
        <taxon>Araneidae</taxon>
        <taxon>Araneus</taxon>
    </lineage>
</organism>
<accession>A0A4Y2S9Q7</accession>
<proteinExistence type="predicted"/>
<protein>
    <submittedName>
        <fullName evidence="1">Uncharacterized protein</fullName>
    </submittedName>
</protein>
<gene>
    <name evidence="1" type="ORF">AVEN_155158_1</name>
</gene>